<reference evidence="1" key="2">
    <citation type="submission" date="2022-10" db="EMBL/GenBank/DDBJ databases">
        <authorList>
            <consortium name="ENA_rothamsted_submissions"/>
            <consortium name="culmorum"/>
            <person name="King R."/>
        </authorList>
    </citation>
    <scope>NUCLEOTIDE SEQUENCE</scope>
</reference>
<dbReference type="Proteomes" id="UP001153737">
    <property type="component" value="Chromosome 5"/>
</dbReference>
<name>A0A9N9SJE7_PHACE</name>
<evidence type="ECO:0000313" key="2">
    <source>
        <dbReference type="Proteomes" id="UP001153737"/>
    </source>
</evidence>
<evidence type="ECO:0008006" key="3">
    <source>
        <dbReference type="Google" id="ProtNLM"/>
    </source>
</evidence>
<keyword evidence="2" id="KW-1185">Reference proteome</keyword>
<organism evidence="1 2">
    <name type="scientific">Phaedon cochleariae</name>
    <name type="common">Mustard beetle</name>
    <dbReference type="NCBI Taxonomy" id="80249"/>
    <lineage>
        <taxon>Eukaryota</taxon>
        <taxon>Metazoa</taxon>
        <taxon>Ecdysozoa</taxon>
        <taxon>Arthropoda</taxon>
        <taxon>Hexapoda</taxon>
        <taxon>Insecta</taxon>
        <taxon>Pterygota</taxon>
        <taxon>Neoptera</taxon>
        <taxon>Endopterygota</taxon>
        <taxon>Coleoptera</taxon>
        <taxon>Polyphaga</taxon>
        <taxon>Cucujiformia</taxon>
        <taxon>Chrysomeloidea</taxon>
        <taxon>Chrysomelidae</taxon>
        <taxon>Chrysomelinae</taxon>
        <taxon>Chrysomelini</taxon>
        <taxon>Phaedon</taxon>
    </lineage>
</organism>
<sequence>MAYSSKQNTFIVMSYYRNGTFINGGWSYSVVACKDEYLAKYSNVQIQEFSLKAHIRTVMNRFIQNGNVNKKKSTGRPQISEEVVENLRARVEQNPQTSLKRLSSQSGVPLSTYHKVLKERLHLYPY</sequence>
<evidence type="ECO:0000313" key="1">
    <source>
        <dbReference type="EMBL" id="CAG9822325.1"/>
    </source>
</evidence>
<dbReference type="OrthoDB" id="8192496at2759"/>
<proteinExistence type="predicted"/>
<dbReference type="PROSITE" id="PS51257">
    <property type="entry name" value="PROKAR_LIPOPROTEIN"/>
    <property type="match status" value="1"/>
</dbReference>
<reference evidence="1" key="1">
    <citation type="submission" date="2022-01" db="EMBL/GenBank/DDBJ databases">
        <authorList>
            <person name="King R."/>
        </authorList>
    </citation>
    <scope>NUCLEOTIDE SEQUENCE</scope>
</reference>
<accession>A0A9N9SJE7</accession>
<dbReference type="EMBL" id="OU896711">
    <property type="protein sequence ID" value="CAG9822325.1"/>
    <property type="molecule type" value="Genomic_DNA"/>
</dbReference>
<gene>
    <name evidence="1" type="ORF">PHAECO_LOCUS9467</name>
</gene>
<dbReference type="AlphaFoldDB" id="A0A9N9SJE7"/>
<protein>
    <recommendedName>
        <fullName evidence="3">DUF4817 domain-containing protein</fullName>
    </recommendedName>
</protein>